<feature type="compositionally biased region" description="Pro residues" evidence="1">
    <location>
        <begin position="241"/>
        <end position="252"/>
    </location>
</feature>
<sequence length="428" mass="47842">MAVIVTPEHPQRSSRPLISAIIRKLKIRLHPSSKKQPKTTSAPEAEPADDPRPPLNSSWLPLVLKEHQHTLSQLGWTTITFPQFTSPNHALENRADIPPNDSHPLQRASADLFAAAQLFFDQPDEAKRAWKHRLGTEEGWSKVEGEKEFITLRTLEYTPDVLKEAAERYWRLMVGSEGGEGYLRNVVKRVEGSLGLPHHTPKPNPLLQFLPPTPSIPQTDAEKTASMIRIFRYTLSSSTPSPAPTPPQPQPQLPTQEPVSIVAEPHADLGLLSVVTGDVPGLEVWNGQCFVDIERHYVRSGAHAATMLVGRQLEMFSNKRYGAGGHRVPAPDTNATSTQNDKPEPAPKYRHSIVFVLRAHEPVPLDSRDLESAITGKWDDQSFKGNVTAGEVYERIRNAHYNINIGKEERERQKRGVEERRKREAAGS</sequence>
<accession>A0A2V1D5I9</accession>
<gene>
    <name evidence="3" type="ORF">DM02DRAFT_541826</name>
</gene>
<feature type="domain" description="Isopenicillin N synthase-like Fe(2+) 2OG dioxygenase" evidence="2">
    <location>
        <begin position="233"/>
        <end position="354"/>
    </location>
</feature>
<dbReference type="Gene3D" id="2.60.120.330">
    <property type="entry name" value="B-lactam Antibiotic, Isopenicillin N Synthase, Chain"/>
    <property type="match status" value="1"/>
</dbReference>
<dbReference type="STRING" id="97972.A0A2V1D5I9"/>
<feature type="region of interest" description="Disordered" evidence="1">
    <location>
        <begin position="236"/>
        <end position="256"/>
    </location>
</feature>
<feature type="region of interest" description="Disordered" evidence="1">
    <location>
        <begin position="407"/>
        <end position="428"/>
    </location>
</feature>
<protein>
    <recommendedName>
        <fullName evidence="2">Isopenicillin N synthase-like Fe(2+) 2OG dioxygenase domain-containing protein</fullName>
    </recommendedName>
</protein>
<proteinExistence type="predicted"/>
<organism evidence="3 4">
    <name type="scientific">Periconia macrospinosa</name>
    <dbReference type="NCBI Taxonomy" id="97972"/>
    <lineage>
        <taxon>Eukaryota</taxon>
        <taxon>Fungi</taxon>
        <taxon>Dikarya</taxon>
        <taxon>Ascomycota</taxon>
        <taxon>Pezizomycotina</taxon>
        <taxon>Dothideomycetes</taxon>
        <taxon>Pleosporomycetidae</taxon>
        <taxon>Pleosporales</taxon>
        <taxon>Massarineae</taxon>
        <taxon>Periconiaceae</taxon>
        <taxon>Periconia</taxon>
    </lineage>
</organism>
<feature type="region of interest" description="Disordered" evidence="1">
    <location>
        <begin position="29"/>
        <end position="58"/>
    </location>
</feature>
<evidence type="ECO:0000313" key="3">
    <source>
        <dbReference type="EMBL" id="PVH93301.1"/>
    </source>
</evidence>
<dbReference type="EMBL" id="KZ805598">
    <property type="protein sequence ID" value="PVH93301.1"/>
    <property type="molecule type" value="Genomic_DNA"/>
</dbReference>
<evidence type="ECO:0000256" key="1">
    <source>
        <dbReference type="SAM" id="MobiDB-lite"/>
    </source>
</evidence>
<evidence type="ECO:0000313" key="4">
    <source>
        <dbReference type="Proteomes" id="UP000244855"/>
    </source>
</evidence>
<dbReference type="Proteomes" id="UP000244855">
    <property type="component" value="Unassembled WGS sequence"/>
</dbReference>
<name>A0A2V1D5I9_9PLEO</name>
<feature type="region of interest" description="Disordered" evidence="1">
    <location>
        <begin position="324"/>
        <end position="346"/>
    </location>
</feature>
<reference evidence="3 4" key="1">
    <citation type="journal article" date="2018" name="Sci. Rep.">
        <title>Comparative genomics provides insights into the lifestyle and reveals functional heterogeneity of dark septate endophytic fungi.</title>
        <authorList>
            <person name="Knapp D.G."/>
            <person name="Nemeth J.B."/>
            <person name="Barry K."/>
            <person name="Hainaut M."/>
            <person name="Henrissat B."/>
            <person name="Johnson J."/>
            <person name="Kuo A."/>
            <person name="Lim J.H.P."/>
            <person name="Lipzen A."/>
            <person name="Nolan M."/>
            <person name="Ohm R.A."/>
            <person name="Tamas L."/>
            <person name="Grigoriev I.V."/>
            <person name="Spatafora J.W."/>
            <person name="Nagy L.G."/>
            <person name="Kovacs G.M."/>
        </authorList>
    </citation>
    <scope>NUCLEOTIDE SEQUENCE [LARGE SCALE GENOMIC DNA]</scope>
    <source>
        <strain evidence="3 4">DSE2036</strain>
    </source>
</reference>
<dbReference type="AlphaFoldDB" id="A0A2V1D5I9"/>
<dbReference type="OrthoDB" id="288590at2759"/>
<dbReference type="InterPro" id="IPR044861">
    <property type="entry name" value="IPNS-like_FE2OG_OXY"/>
</dbReference>
<keyword evidence="4" id="KW-1185">Reference proteome</keyword>
<dbReference type="SUPFAM" id="SSF51197">
    <property type="entry name" value="Clavaminate synthase-like"/>
    <property type="match status" value="1"/>
</dbReference>
<dbReference type="Pfam" id="PF03171">
    <property type="entry name" value="2OG-FeII_Oxy"/>
    <property type="match status" value="1"/>
</dbReference>
<dbReference type="InterPro" id="IPR027443">
    <property type="entry name" value="IPNS-like_sf"/>
</dbReference>
<evidence type="ECO:0000259" key="2">
    <source>
        <dbReference type="Pfam" id="PF03171"/>
    </source>
</evidence>